<dbReference type="Proteomes" id="UP001491310">
    <property type="component" value="Unassembled WGS sequence"/>
</dbReference>
<feature type="region of interest" description="Disordered" evidence="1">
    <location>
        <begin position="128"/>
        <end position="152"/>
    </location>
</feature>
<dbReference type="EMBL" id="JALJOT010000009">
    <property type="protein sequence ID" value="KAK9907380.1"/>
    <property type="molecule type" value="Genomic_DNA"/>
</dbReference>
<evidence type="ECO:0000313" key="2">
    <source>
        <dbReference type="EMBL" id="KAK9907380.1"/>
    </source>
</evidence>
<name>A0ABR2YKL6_9CHLO</name>
<dbReference type="SUPFAM" id="SSF57756">
    <property type="entry name" value="Retrovirus zinc finger-like domains"/>
    <property type="match status" value="1"/>
</dbReference>
<keyword evidence="3" id="KW-1185">Reference proteome</keyword>
<accession>A0ABR2YKL6</accession>
<feature type="compositionally biased region" description="Low complexity" evidence="1">
    <location>
        <begin position="21"/>
        <end position="35"/>
    </location>
</feature>
<reference evidence="2 3" key="1">
    <citation type="journal article" date="2024" name="Nat. Commun.">
        <title>Phylogenomics reveals the evolutionary origins of lichenization in chlorophyte algae.</title>
        <authorList>
            <person name="Puginier C."/>
            <person name="Libourel C."/>
            <person name="Otte J."/>
            <person name="Skaloud P."/>
            <person name="Haon M."/>
            <person name="Grisel S."/>
            <person name="Petersen M."/>
            <person name="Berrin J.G."/>
            <person name="Delaux P.M."/>
            <person name="Dal Grande F."/>
            <person name="Keller J."/>
        </authorList>
    </citation>
    <scope>NUCLEOTIDE SEQUENCE [LARGE SCALE GENOMIC DNA]</scope>
    <source>
        <strain evidence="2 3">SAG 216-7</strain>
    </source>
</reference>
<comment type="caution">
    <text evidence="2">The sequence shown here is derived from an EMBL/GenBank/DDBJ whole genome shotgun (WGS) entry which is preliminary data.</text>
</comment>
<organism evidence="2 3">
    <name type="scientific">Coccomyxa subellipsoidea</name>
    <dbReference type="NCBI Taxonomy" id="248742"/>
    <lineage>
        <taxon>Eukaryota</taxon>
        <taxon>Viridiplantae</taxon>
        <taxon>Chlorophyta</taxon>
        <taxon>core chlorophytes</taxon>
        <taxon>Trebouxiophyceae</taxon>
        <taxon>Trebouxiophyceae incertae sedis</taxon>
        <taxon>Coccomyxaceae</taxon>
        <taxon>Coccomyxa</taxon>
    </lineage>
</organism>
<dbReference type="InterPro" id="IPR036875">
    <property type="entry name" value="Znf_CCHC_sf"/>
</dbReference>
<sequence length="152" mass="16499">MHQIIERLDCQPALAPRNPWGFGSFGPSSSRIPGSKPSGALRGNSAPQPAITLEAEPTPSPLKDPRLGVNRSAPIQKSRAKPGSKPSYVPTPVYSPGTLENQYLKDNELCFHCLRKGHTTRFCPVKHHDQKPATKLVLPADYQPDKTPSGGQ</sequence>
<evidence type="ECO:0000256" key="1">
    <source>
        <dbReference type="SAM" id="MobiDB-lite"/>
    </source>
</evidence>
<evidence type="ECO:0008006" key="4">
    <source>
        <dbReference type="Google" id="ProtNLM"/>
    </source>
</evidence>
<evidence type="ECO:0000313" key="3">
    <source>
        <dbReference type="Proteomes" id="UP001491310"/>
    </source>
</evidence>
<protein>
    <recommendedName>
        <fullName evidence="4">CCHC-type domain-containing protein</fullName>
    </recommendedName>
</protein>
<proteinExistence type="predicted"/>
<gene>
    <name evidence="2" type="ORF">WJX75_002535</name>
</gene>
<feature type="region of interest" description="Disordered" evidence="1">
    <location>
        <begin position="1"/>
        <end position="93"/>
    </location>
</feature>